<sequence>MAIKCFCNQGLTLVLVALLGVIGGVASFQPTTQQFQNRHSTVLAAESSTTSMATLTDATTWTMRMNLENLPTENGKKTGGIYVVQARFIEEEGYEPPQGLLEQVFPQDATSDGDENEEEKTSSTPQMTVTSGRWTLSEDPDDRKDGLWIWGLFKEPLYPFLLLQFDVEKMPLPGEEKDAIKPFRLFAQINHKREDNGEVVLSSVSDLTIREKETYKADPFGAAKIDLFEDVLVGKLQLQAQ</sequence>
<dbReference type="AlphaFoldDB" id="A0A7S0T816"/>
<keyword evidence="2" id="KW-0732">Signal</keyword>
<feature type="region of interest" description="Disordered" evidence="1">
    <location>
        <begin position="108"/>
        <end position="138"/>
    </location>
</feature>
<organism evidence="3">
    <name type="scientific">Pseudo-nitzschia delicatissima</name>
    <dbReference type="NCBI Taxonomy" id="44447"/>
    <lineage>
        <taxon>Eukaryota</taxon>
        <taxon>Sar</taxon>
        <taxon>Stramenopiles</taxon>
        <taxon>Ochrophyta</taxon>
        <taxon>Bacillariophyta</taxon>
        <taxon>Bacillariophyceae</taxon>
        <taxon>Bacillariophycidae</taxon>
        <taxon>Bacillariales</taxon>
        <taxon>Bacillariaceae</taxon>
        <taxon>Pseudo-nitzschia</taxon>
    </lineage>
</organism>
<protein>
    <submittedName>
        <fullName evidence="3">Uncharacterized protein</fullName>
    </submittedName>
</protein>
<name>A0A7S0T816_9STRA</name>
<evidence type="ECO:0000256" key="2">
    <source>
        <dbReference type="SAM" id="SignalP"/>
    </source>
</evidence>
<evidence type="ECO:0000313" key="3">
    <source>
        <dbReference type="EMBL" id="CAD8728184.1"/>
    </source>
</evidence>
<dbReference type="EMBL" id="HBFG01000176">
    <property type="protein sequence ID" value="CAD8728184.1"/>
    <property type="molecule type" value="Transcribed_RNA"/>
</dbReference>
<feature type="signal peptide" evidence="2">
    <location>
        <begin position="1"/>
        <end position="27"/>
    </location>
</feature>
<reference evidence="3" key="1">
    <citation type="submission" date="2021-01" db="EMBL/GenBank/DDBJ databases">
        <authorList>
            <person name="Corre E."/>
            <person name="Pelletier E."/>
            <person name="Niang G."/>
            <person name="Scheremetjew M."/>
            <person name="Finn R."/>
            <person name="Kale V."/>
            <person name="Holt S."/>
            <person name="Cochrane G."/>
            <person name="Meng A."/>
            <person name="Brown T."/>
            <person name="Cohen L."/>
        </authorList>
    </citation>
    <scope>NUCLEOTIDE SEQUENCE</scope>
    <source>
        <strain evidence="3">B596</strain>
    </source>
</reference>
<feature type="chain" id="PRO_5030935200" evidence="2">
    <location>
        <begin position="28"/>
        <end position="241"/>
    </location>
</feature>
<gene>
    <name evidence="3" type="ORF">PDEL0327_LOCUS118</name>
</gene>
<feature type="compositionally biased region" description="Polar residues" evidence="1">
    <location>
        <begin position="122"/>
        <end position="134"/>
    </location>
</feature>
<evidence type="ECO:0000256" key="1">
    <source>
        <dbReference type="SAM" id="MobiDB-lite"/>
    </source>
</evidence>
<accession>A0A7S0T816</accession>
<proteinExistence type="predicted"/>